<dbReference type="Pfam" id="PF01018">
    <property type="entry name" value="GTP1_OBG"/>
    <property type="match status" value="1"/>
</dbReference>
<dbReference type="Gene3D" id="3.30.300.350">
    <property type="entry name" value="GTP-binding protein OBG, C-terminal domain"/>
    <property type="match status" value="1"/>
</dbReference>
<keyword evidence="7 9" id="KW-0460">Magnesium</keyword>
<feature type="binding site" evidence="9">
    <location>
        <begin position="191"/>
        <end position="195"/>
    </location>
    <ligand>
        <name>GTP</name>
        <dbReference type="ChEBI" id="CHEBI:37565"/>
    </ligand>
</feature>
<protein>
    <recommendedName>
        <fullName evidence="9">GTPase Obg</fullName>
        <ecNumber evidence="9">3.6.5.-</ecNumber>
    </recommendedName>
    <alternativeName>
        <fullName evidence="9">GTP-binding protein Obg</fullName>
    </alternativeName>
</protein>
<evidence type="ECO:0000313" key="16">
    <source>
        <dbReference type="Proteomes" id="UP000182744"/>
    </source>
</evidence>
<evidence type="ECO:0000256" key="10">
    <source>
        <dbReference type="SAM" id="MobiDB-lite"/>
    </source>
</evidence>
<comment type="cofactor">
    <cofactor evidence="1 9">
        <name>Mg(2+)</name>
        <dbReference type="ChEBI" id="CHEBI:18420"/>
    </cofactor>
</comment>
<reference evidence="15" key="1">
    <citation type="submission" date="2016-10" db="EMBL/GenBank/DDBJ databases">
        <authorList>
            <person name="de Groot N.N."/>
        </authorList>
    </citation>
    <scope>NUCLEOTIDE SEQUENCE [LARGE SCALE GENOMIC DNA]</scope>
    <source>
        <strain evidence="15">DSM 20639</strain>
    </source>
</reference>
<dbReference type="PRINTS" id="PR00326">
    <property type="entry name" value="GTP1OBG"/>
</dbReference>
<dbReference type="NCBIfam" id="NF008954">
    <property type="entry name" value="PRK12296.1"/>
    <property type="match status" value="1"/>
</dbReference>
<dbReference type="SUPFAM" id="SSF82051">
    <property type="entry name" value="Obg GTP-binding protein N-terminal domain"/>
    <property type="match status" value="1"/>
</dbReference>
<feature type="binding site" evidence="9">
    <location>
        <begin position="292"/>
        <end position="295"/>
    </location>
    <ligand>
        <name>GTP</name>
        <dbReference type="ChEBI" id="CHEBI:37565"/>
    </ligand>
</feature>
<dbReference type="GO" id="GO:0003924">
    <property type="term" value="F:GTPase activity"/>
    <property type="evidence" value="ECO:0007669"/>
    <property type="project" value="UniProtKB-UniRule"/>
</dbReference>
<dbReference type="InterPro" id="IPR031167">
    <property type="entry name" value="G_OBG"/>
</dbReference>
<feature type="compositionally biased region" description="Basic and acidic residues" evidence="10">
    <location>
        <begin position="458"/>
        <end position="469"/>
    </location>
</feature>
<reference evidence="16" key="2">
    <citation type="submission" date="2016-10" db="EMBL/GenBank/DDBJ databases">
        <authorList>
            <person name="Varghese N."/>
        </authorList>
    </citation>
    <scope>NUCLEOTIDE SEQUENCE [LARGE SCALE GENOMIC DNA]</scope>
    <source>
        <strain evidence="16">DSM 20639</strain>
    </source>
</reference>
<dbReference type="InterPro" id="IPR015349">
    <property type="entry name" value="OCT_dom"/>
</dbReference>
<dbReference type="Proteomes" id="UP001273799">
    <property type="component" value="Unassembled WGS sequence"/>
</dbReference>
<dbReference type="Proteomes" id="UP000182744">
    <property type="component" value="Unassembled WGS sequence"/>
</dbReference>
<evidence type="ECO:0000256" key="2">
    <source>
        <dbReference type="ARBA" id="ARBA00007699"/>
    </source>
</evidence>
<dbReference type="EC" id="3.6.5.-" evidence="9"/>
<dbReference type="InterPro" id="IPR027417">
    <property type="entry name" value="P-loop_NTPase"/>
</dbReference>
<evidence type="ECO:0000259" key="11">
    <source>
        <dbReference type="PROSITE" id="PS51710"/>
    </source>
</evidence>
<evidence type="ECO:0000256" key="9">
    <source>
        <dbReference type="HAMAP-Rule" id="MF_01454"/>
    </source>
</evidence>
<keyword evidence="16" id="KW-1185">Reference proteome</keyword>
<dbReference type="PROSITE" id="PS51710">
    <property type="entry name" value="G_OBG"/>
    <property type="match status" value="1"/>
</dbReference>
<dbReference type="NCBIfam" id="NF008956">
    <property type="entry name" value="PRK12299.1"/>
    <property type="match status" value="1"/>
</dbReference>
<dbReference type="CDD" id="cd01898">
    <property type="entry name" value="Obg"/>
    <property type="match status" value="1"/>
</dbReference>
<keyword evidence="3 9" id="KW-0963">Cytoplasm</keyword>
<feature type="domain" description="OCT" evidence="12">
    <location>
        <begin position="359"/>
        <end position="444"/>
    </location>
</feature>
<comment type="similarity">
    <text evidence="2 9">Belongs to the TRAFAC class OBG-HflX-like GTPase superfamily. OBG GTPase family.</text>
</comment>
<evidence type="ECO:0000313" key="14">
    <source>
        <dbReference type="EMBL" id="MDY5153262.1"/>
    </source>
</evidence>
<dbReference type="PANTHER" id="PTHR11702">
    <property type="entry name" value="DEVELOPMENTALLY REGULATED GTP-BINDING PROTEIN-RELATED"/>
    <property type="match status" value="1"/>
</dbReference>
<keyword evidence="8 9" id="KW-0342">GTP-binding</keyword>
<organism evidence="15 16">
    <name type="scientific">Actinobaculum suis</name>
    <dbReference type="NCBI Taxonomy" id="1657"/>
    <lineage>
        <taxon>Bacteria</taxon>
        <taxon>Bacillati</taxon>
        <taxon>Actinomycetota</taxon>
        <taxon>Actinomycetes</taxon>
        <taxon>Actinomycetales</taxon>
        <taxon>Actinomycetaceae</taxon>
        <taxon>Actinobaculum</taxon>
    </lineage>
</organism>
<dbReference type="PROSITE" id="PS51881">
    <property type="entry name" value="OCT"/>
    <property type="match status" value="1"/>
</dbReference>
<feature type="binding site" evidence="9">
    <location>
        <begin position="212"/>
        <end position="215"/>
    </location>
    <ligand>
        <name>GTP</name>
        <dbReference type="ChEBI" id="CHEBI:37565"/>
    </ligand>
</feature>
<feature type="domain" description="OBG-type G" evidence="11">
    <location>
        <begin position="160"/>
        <end position="340"/>
    </location>
</feature>
<dbReference type="GO" id="GO:0042254">
    <property type="term" value="P:ribosome biogenesis"/>
    <property type="evidence" value="ECO:0007669"/>
    <property type="project" value="UniProtKB-UniRule"/>
</dbReference>
<dbReference type="NCBIfam" id="TIGR03595">
    <property type="entry name" value="Obg_CgtA_exten"/>
    <property type="match status" value="1"/>
</dbReference>
<dbReference type="InterPro" id="IPR006169">
    <property type="entry name" value="GTP1_OBG_dom"/>
</dbReference>
<feature type="domain" description="Obg" evidence="13">
    <location>
        <begin position="2"/>
        <end position="159"/>
    </location>
</feature>
<keyword evidence="4 9" id="KW-0479">Metal-binding</keyword>
<keyword evidence="5 9" id="KW-0547">Nucleotide-binding</keyword>
<name>A0A1G7E0Q8_9ACTO</name>
<feature type="binding site" evidence="9">
    <location>
        <position position="173"/>
    </location>
    <ligand>
        <name>Mg(2+)</name>
        <dbReference type="ChEBI" id="CHEBI:18420"/>
    </ligand>
</feature>
<dbReference type="EMBL" id="JAWNFU010000002">
    <property type="protein sequence ID" value="MDY5153262.1"/>
    <property type="molecule type" value="Genomic_DNA"/>
</dbReference>
<dbReference type="InterPro" id="IPR014100">
    <property type="entry name" value="GTP-bd_Obg/CgtA"/>
</dbReference>
<feature type="binding site" evidence="9">
    <location>
        <position position="193"/>
    </location>
    <ligand>
        <name>Mg(2+)</name>
        <dbReference type="ChEBI" id="CHEBI:18420"/>
    </ligand>
</feature>
<dbReference type="InterPro" id="IPR006074">
    <property type="entry name" value="GTP1-OBG_CS"/>
</dbReference>
<dbReference type="GO" id="GO:0005737">
    <property type="term" value="C:cytoplasm"/>
    <property type="evidence" value="ECO:0007669"/>
    <property type="project" value="UniProtKB-SubCell"/>
</dbReference>
<dbReference type="Gene3D" id="3.40.50.300">
    <property type="entry name" value="P-loop containing nucleotide triphosphate hydrolases"/>
    <property type="match status" value="1"/>
</dbReference>
<evidence type="ECO:0000256" key="3">
    <source>
        <dbReference type="ARBA" id="ARBA00022490"/>
    </source>
</evidence>
<dbReference type="FunFam" id="2.70.210.12:FF:000001">
    <property type="entry name" value="GTPase Obg"/>
    <property type="match status" value="1"/>
</dbReference>
<comment type="function">
    <text evidence="9">An essential GTPase which binds GTP, GDP and possibly (p)ppGpp with moderate affinity, with high nucleotide exchange rates and a fairly low GTP hydrolysis rate. Plays a role in control of the cell cycle, stress response, ribosome biogenesis and in those bacteria that undergo differentiation, in morphogenesis control.</text>
</comment>
<comment type="subunit">
    <text evidence="9">Monomer.</text>
</comment>
<dbReference type="PROSITE" id="PS51883">
    <property type="entry name" value="OBG"/>
    <property type="match status" value="1"/>
</dbReference>
<dbReference type="InterPro" id="IPR006073">
    <property type="entry name" value="GTP-bd"/>
</dbReference>
<dbReference type="InterPro" id="IPR036726">
    <property type="entry name" value="GTP1_OBG_dom_sf"/>
</dbReference>
<dbReference type="AlphaFoldDB" id="A0A1G7E0Q8"/>
<dbReference type="Pfam" id="PF09269">
    <property type="entry name" value="DUF1967"/>
    <property type="match status" value="1"/>
</dbReference>
<dbReference type="Gene3D" id="2.70.210.12">
    <property type="entry name" value="GTP1/OBG domain"/>
    <property type="match status" value="1"/>
</dbReference>
<evidence type="ECO:0000256" key="7">
    <source>
        <dbReference type="ARBA" id="ARBA00022842"/>
    </source>
</evidence>
<dbReference type="GO" id="GO:0005525">
    <property type="term" value="F:GTP binding"/>
    <property type="evidence" value="ECO:0007669"/>
    <property type="project" value="UniProtKB-UniRule"/>
</dbReference>
<dbReference type="NCBIfam" id="NF008955">
    <property type="entry name" value="PRK12297.1"/>
    <property type="match status" value="1"/>
</dbReference>
<evidence type="ECO:0000256" key="6">
    <source>
        <dbReference type="ARBA" id="ARBA00022801"/>
    </source>
</evidence>
<dbReference type="Pfam" id="PF01926">
    <property type="entry name" value="MMR_HSR1"/>
    <property type="match status" value="1"/>
</dbReference>
<evidence type="ECO:0000256" key="1">
    <source>
        <dbReference type="ARBA" id="ARBA00001946"/>
    </source>
</evidence>
<gene>
    <name evidence="9" type="primary">obg</name>
    <name evidence="14" type="synonym">obgE</name>
    <name evidence="14" type="ORF">R6G71_04250</name>
    <name evidence="15" type="ORF">SAMN05421878_11414</name>
</gene>
<reference evidence="14" key="3">
    <citation type="submission" date="2023-10" db="EMBL/GenBank/DDBJ databases">
        <title>Whole Genome based description of the genera Actinobaculum and Actinotignum reveals a complex phylogenetic relationship within the species included in the genus Actinotignum.</title>
        <authorList>
            <person name="Jensen C.S."/>
            <person name="Dargis R."/>
            <person name="Kemp M."/>
            <person name="Christensen J.J."/>
        </authorList>
    </citation>
    <scope>NUCLEOTIDE SEQUENCE</scope>
    <source>
        <strain evidence="14">Actinobaculum_suis_CCUG19206T</strain>
    </source>
</reference>
<dbReference type="RefSeq" id="WP_074663384.1">
    <property type="nucleotide sequence ID" value="NZ_FNAU01000014.1"/>
</dbReference>
<evidence type="ECO:0000259" key="13">
    <source>
        <dbReference type="PROSITE" id="PS51883"/>
    </source>
</evidence>
<dbReference type="NCBIfam" id="TIGR02729">
    <property type="entry name" value="Obg_CgtA"/>
    <property type="match status" value="1"/>
</dbReference>
<feature type="binding site" evidence="9">
    <location>
        <begin position="166"/>
        <end position="173"/>
    </location>
    <ligand>
        <name>GTP</name>
        <dbReference type="ChEBI" id="CHEBI:37565"/>
    </ligand>
</feature>
<accession>A0A1G7E0Q8</accession>
<comment type="subcellular location">
    <subcellularLocation>
        <location evidence="9">Cytoplasm</location>
    </subcellularLocation>
</comment>
<keyword evidence="6 9" id="KW-0378">Hydrolase</keyword>
<dbReference type="SUPFAM" id="SSF102741">
    <property type="entry name" value="Obg GTP-binding protein C-terminal domain"/>
    <property type="match status" value="1"/>
</dbReference>
<dbReference type="GO" id="GO:0000287">
    <property type="term" value="F:magnesium ion binding"/>
    <property type="evidence" value="ECO:0007669"/>
    <property type="project" value="InterPro"/>
</dbReference>
<sequence>MASFVDKVTLHLTAGKGGNGCASVRREKYKPLGGPDGANGGHGGSIIFEADTNEATLIDYHHAPHQRAQNGEPGAGDLQRGKNGEDLILKVPAGTVIRTPEGEVLADLSTPGEQYTAAKGGVGGLGNAALASPRRRAPGFALLGEEGETKDVVLELKSIADVALVGYPSAGKSSLIAVVSAARPKIADYPFTTLIPNLGVVTAGEMRYTIADVPGLIPGASEGRGLGLEFLRHIERCSVIAHVIDCATLEPGRDPVSDLQQIEAELAAFAEDVPVLEGQVPLMERPRVVILNKIDVPEAHELAEFVRPDIEKLGYPVYEISTVAHTGLNALTYGLGELVEEARRTAPEVEEARPVLRPHLEESAQDFTISKVHRGGADYWVVRGQKPERWISQTDFGNDEAVGYLSDRLTSLGIEDELARVGALPGEPVVIGPADSGFIFDWEPTMATGAELLGPRGTDQRLEERQRATRRERKRAFHDRMDAKEAARQELREERDLGIWTDPREK</sequence>
<dbReference type="SUPFAM" id="SSF52540">
    <property type="entry name" value="P-loop containing nucleoside triphosphate hydrolases"/>
    <property type="match status" value="1"/>
</dbReference>
<dbReference type="HAMAP" id="MF_01454">
    <property type="entry name" value="GTPase_Obg"/>
    <property type="match status" value="1"/>
</dbReference>
<evidence type="ECO:0000313" key="15">
    <source>
        <dbReference type="EMBL" id="SDE57080.1"/>
    </source>
</evidence>
<feature type="region of interest" description="Disordered" evidence="10">
    <location>
        <begin position="450"/>
        <end position="506"/>
    </location>
</feature>
<feature type="binding site" evidence="9">
    <location>
        <begin position="321"/>
        <end position="323"/>
    </location>
    <ligand>
        <name>GTP</name>
        <dbReference type="ChEBI" id="CHEBI:37565"/>
    </ligand>
</feature>
<evidence type="ECO:0000259" key="12">
    <source>
        <dbReference type="PROSITE" id="PS51881"/>
    </source>
</evidence>
<evidence type="ECO:0000256" key="4">
    <source>
        <dbReference type="ARBA" id="ARBA00022723"/>
    </source>
</evidence>
<dbReference type="PROSITE" id="PS00905">
    <property type="entry name" value="GTP1_OBG"/>
    <property type="match status" value="1"/>
</dbReference>
<evidence type="ECO:0000256" key="8">
    <source>
        <dbReference type="ARBA" id="ARBA00023134"/>
    </source>
</evidence>
<dbReference type="EMBL" id="FNAU01000014">
    <property type="protein sequence ID" value="SDE57080.1"/>
    <property type="molecule type" value="Genomic_DNA"/>
</dbReference>
<dbReference type="InterPro" id="IPR045086">
    <property type="entry name" value="OBG_GTPase"/>
</dbReference>
<evidence type="ECO:0000256" key="5">
    <source>
        <dbReference type="ARBA" id="ARBA00022741"/>
    </source>
</evidence>
<dbReference type="InterPro" id="IPR036346">
    <property type="entry name" value="GTP-bd_prot_GTP1/OBG_C_sf"/>
</dbReference>
<dbReference type="PANTHER" id="PTHR11702:SF31">
    <property type="entry name" value="MITOCHONDRIAL RIBOSOME-ASSOCIATED GTPASE 2"/>
    <property type="match status" value="1"/>
</dbReference>
<feature type="compositionally biased region" description="Basic and acidic residues" evidence="10">
    <location>
        <begin position="478"/>
        <end position="506"/>
    </location>
</feature>
<proteinExistence type="inferred from homology"/>